<dbReference type="Proteomes" id="UP000005627">
    <property type="component" value="Chromosome 6"/>
</dbReference>
<dbReference type="GeneID" id="11501298"/>
<comment type="similarity">
    <text evidence="1">Belongs to the CWC26 family.</text>
</comment>
<keyword evidence="5" id="KW-1185">Reference proteome</keyword>
<dbReference type="GO" id="GO:0003723">
    <property type="term" value="F:RNA binding"/>
    <property type="evidence" value="ECO:0007669"/>
    <property type="project" value="TreeGrafter"/>
</dbReference>
<dbReference type="Pfam" id="PF09736">
    <property type="entry name" value="Bud13"/>
    <property type="match status" value="1"/>
</dbReference>
<reference evidence="4 5" key="1">
    <citation type="journal article" date="2011" name="Proc. Natl. Acad. Sci. U.S.A.">
        <title>Evolutionary erosion of yeast sex chromosomes by mating-type switching accidents.</title>
        <authorList>
            <person name="Gordon J.L."/>
            <person name="Armisen D."/>
            <person name="Proux-Wera E."/>
            <person name="Oheigeartaigh S.S."/>
            <person name="Byrne K.P."/>
            <person name="Wolfe K.H."/>
        </authorList>
    </citation>
    <scope>NUCLEOTIDE SEQUENCE [LARGE SCALE GENOMIC DNA]</scope>
    <source>
        <strain evidence="5">ATCC 10662 / CBS 1146 / NBRC 0425 / NCYC 2629 / NRRL Y-866</strain>
    </source>
</reference>
<evidence type="ECO:0000256" key="2">
    <source>
        <dbReference type="ARBA" id="ARBA00020644"/>
    </source>
</evidence>
<proteinExistence type="inferred from homology"/>
<dbReference type="STRING" id="1076872.G8ZWC3"/>
<dbReference type="RefSeq" id="XP_003682128.1">
    <property type="nucleotide sequence ID" value="XM_003682080.1"/>
</dbReference>
<dbReference type="AlphaFoldDB" id="G8ZWC3"/>
<evidence type="ECO:0000313" key="5">
    <source>
        <dbReference type="Proteomes" id="UP000005627"/>
    </source>
</evidence>
<evidence type="ECO:0000256" key="3">
    <source>
        <dbReference type="SAM" id="MobiDB-lite"/>
    </source>
</evidence>
<dbReference type="InParanoid" id="G8ZWC3"/>
<dbReference type="PANTHER" id="PTHR31809">
    <property type="entry name" value="BUD13 HOMOLOG"/>
    <property type="match status" value="1"/>
</dbReference>
<dbReference type="FunCoup" id="G8ZWC3">
    <property type="interactions" value="101"/>
</dbReference>
<feature type="compositionally biased region" description="Low complexity" evidence="3">
    <location>
        <begin position="29"/>
        <end position="42"/>
    </location>
</feature>
<protein>
    <recommendedName>
        <fullName evidence="2">Pre-mRNA-splicing factor CWC26</fullName>
    </recommendedName>
</protein>
<dbReference type="OrthoDB" id="6022at2759"/>
<name>G8ZWC3_TORDE</name>
<feature type="region of interest" description="Disordered" evidence="3">
    <location>
        <begin position="1"/>
        <end position="42"/>
    </location>
</feature>
<dbReference type="GO" id="GO:0005684">
    <property type="term" value="C:U2-type spliceosomal complex"/>
    <property type="evidence" value="ECO:0007669"/>
    <property type="project" value="TreeGrafter"/>
</dbReference>
<dbReference type="GO" id="GO:0000974">
    <property type="term" value="C:Prp19 complex"/>
    <property type="evidence" value="ECO:0007669"/>
    <property type="project" value="EnsemblFungi"/>
</dbReference>
<dbReference type="InterPro" id="IPR018609">
    <property type="entry name" value="Bud13"/>
</dbReference>
<evidence type="ECO:0000256" key="1">
    <source>
        <dbReference type="ARBA" id="ARBA00011069"/>
    </source>
</evidence>
<organism evidence="4 5">
    <name type="scientific">Torulaspora delbrueckii</name>
    <name type="common">Yeast</name>
    <name type="synonym">Candida colliculosa</name>
    <dbReference type="NCBI Taxonomy" id="4950"/>
    <lineage>
        <taxon>Eukaryota</taxon>
        <taxon>Fungi</taxon>
        <taxon>Dikarya</taxon>
        <taxon>Ascomycota</taxon>
        <taxon>Saccharomycotina</taxon>
        <taxon>Saccharomycetes</taxon>
        <taxon>Saccharomycetales</taxon>
        <taxon>Saccharomycetaceae</taxon>
        <taxon>Torulaspora</taxon>
    </lineage>
</organism>
<accession>G8ZWC3</accession>
<evidence type="ECO:0000313" key="4">
    <source>
        <dbReference type="EMBL" id="CCE92917.1"/>
    </source>
</evidence>
<dbReference type="HOGENOM" id="CLU_086127_0_0_1"/>
<dbReference type="InterPro" id="IPR051112">
    <property type="entry name" value="CWC26_splicing_factor"/>
</dbReference>
<dbReference type="GO" id="GO:0051237">
    <property type="term" value="P:maintenance of RNA location"/>
    <property type="evidence" value="ECO:0007669"/>
    <property type="project" value="EnsemblFungi"/>
</dbReference>
<sequence length="270" mass="30772">MSLHSYLSDVYGSGSSKKKGKGKDKKKTSSNSSSSVIIKESSQTVFVNNSKDSNVSVLPRRDSNKKLWKNLDTDEVTTSGLGTLNVTKLSSGAHAGLQTAAQVEEQTKAKEARDKELSSRSVKNSKTVYRDERGRKIENYQEHLDQEREAEDLRERLKNKKMQEINMGEIQLYMKEHSLSEVPVVERHDTLASEDPEGLFKGKGDSVVVPRSFLGRRLYDKLCPENRFDISPGYRWDGVDRSNGFEKKWFAKQDELNEKRVQNYTLQEDE</sequence>
<dbReference type="KEGG" id="tdl:TDEL_0F01060"/>
<feature type="compositionally biased region" description="Basic and acidic residues" evidence="3">
    <location>
        <begin position="105"/>
        <end position="118"/>
    </location>
</feature>
<dbReference type="EMBL" id="HE616747">
    <property type="protein sequence ID" value="CCE92917.1"/>
    <property type="molecule type" value="Genomic_DNA"/>
</dbReference>
<dbReference type="GO" id="GO:0000398">
    <property type="term" value="P:mRNA splicing, via spliceosome"/>
    <property type="evidence" value="ECO:0007669"/>
    <property type="project" value="EnsemblFungi"/>
</dbReference>
<dbReference type="GO" id="GO:0070274">
    <property type="term" value="C:RES complex"/>
    <property type="evidence" value="ECO:0007669"/>
    <property type="project" value="EnsemblFungi"/>
</dbReference>
<feature type="compositionally biased region" description="Basic residues" evidence="3">
    <location>
        <begin position="16"/>
        <end position="28"/>
    </location>
</feature>
<dbReference type="PANTHER" id="PTHR31809:SF0">
    <property type="entry name" value="BUD13 HOMOLOG"/>
    <property type="match status" value="1"/>
</dbReference>
<dbReference type="eggNOG" id="KOG2654">
    <property type="taxonomic scope" value="Eukaryota"/>
</dbReference>
<feature type="region of interest" description="Disordered" evidence="3">
    <location>
        <begin position="104"/>
        <end position="128"/>
    </location>
</feature>
<gene>
    <name evidence="4" type="primary">TDEL0F01060</name>
    <name evidence="4" type="ORF">TDEL_0F01060</name>
</gene>